<feature type="region of interest" description="Disordered" evidence="1">
    <location>
        <begin position="36"/>
        <end position="123"/>
    </location>
</feature>
<sequence length="123" mass="14318">MNNEIQQEECFKSTVDQFQEVDPGYEVQSPQIHEHQYYSRSQSNKKNKITQINDSDDENIGDQMSEMHLNPTPNIFKQIQKKPKPKKDGHPKKQSVNSQYAEENDYNQPSQFVIGEIVCGRTD</sequence>
<accession>A0A8S1TDK8</accession>
<keyword evidence="3" id="KW-1185">Reference proteome</keyword>
<protein>
    <submittedName>
        <fullName evidence="2">Uncharacterized protein</fullName>
    </submittedName>
</protein>
<evidence type="ECO:0000256" key="1">
    <source>
        <dbReference type="SAM" id="MobiDB-lite"/>
    </source>
</evidence>
<feature type="compositionally biased region" description="Basic residues" evidence="1">
    <location>
        <begin position="79"/>
        <end position="93"/>
    </location>
</feature>
<dbReference type="OMA" id="ENDYNQP"/>
<gene>
    <name evidence="2" type="ORF">POCTA_138.1.T0210377</name>
</gene>
<comment type="caution">
    <text evidence="2">The sequence shown here is derived from an EMBL/GenBank/DDBJ whole genome shotgun (WGS) entry which is preliminary data.</text>
</comment>
<dbReference type="Proteomes" id="UP000683925">
    <property type="component" value="Unassembled WGS sequence"/>
</dbReference>
<feature type="compositionally biased region" description="Polar residues" evidence="1">
    <location>
        <begin position="95"/>
        <end position="111"/>
    </location>
</feature>
<evidence type="ECO:0000313" key="3">
    <source>
        <dbReference type="Proteomes" id="UP000683925"/>
    </source>
</evidence>
<proteinExistence type="predicted"/>
<name>A0A8S1TDK8_PAROT</name>
<evidence type="ECO:0000313" key="2">
    <source>
        <dbReference type="EMBL" id="CAD8148942.1"/>
    </source>
</evidence>
<organism evidence="2 3">
    <name type="scientific">Paramecium octaurelia</name>
    <dbReference type="NCBI Taxonomy" id="43137"/>
    <lineage>
        <taxon>Eukaryota</taxon>
        <taxon>Sar</taxon>
        <taxon>Alveolata</taxon>
        <taxon>Ciliophora</taxon>
        <taxon>Intramacronucleata</taxon>
        <taxon>Oligohymenophorea</taxon>
        <taxon>Peniculida</taxon>
        <taxon>Parameciidae</taxon>
        <taxon>Paramecium</taxon>
    </lineage>
</organism>
<dbReference type="AlphaFoldDB" id="A0A8S1TDK8"/>
<reference evidence="2" key="1">
    <citation type="submission" date="2021-01" db="EMBL/GenBank/DDBJ databases">
        <authorList>
            <consortium name="Genoscope - CEA"/>
            <person name="William W."/>
        </authorList>
    </citation>
    <scope>NUCLEOTIDE SEQUENCE</scope>
</reference>
<dbReference type="EMBL" id="CAJJDP010000021">
    <property type="protein sequence ID" value="CAD8148942.1"/>
    <property type="molecule type" value="Genomic_DNA"/>
</dbReference>